<keyword evidence="3 5" id="KW-1133">Transmembrane helix</keyword>
<evidence type="ECO:0000259" key="6">
    <source>
        <dbReference type="Pfam" id="PF06305"/>
    </source>
</evidence>
<evidence type="ECO:0000256" key="3">
    <source>
        <dbReference type="ARBA" id="ARBA00022989"/>
    </source>
</evidence>
<evidence type="ECO:0000256" key="5">
    <source>
        <dbReference type="SAM" id="Phobius"/>
    </source>
</evidence>
<dbReference type="EMBL" id="CP097899">
    <property type="protein sequence ID" value="URN96611.1"/>
    <property type="molecule type" value="Genomic_DNA"/>
</dbReference>
<accession>A0A9J6ZK42</accession>
<evidence type="ECO:0000313" key="7">
    <source>
        <dbReference type="EMBL" id="URN96611.1"/>
    </source>
</evidence>
<dbReference type="PANTHER" id="PTHR41335:SF1">
    <property type="entry name" value="MEMBRANE PROTEIN"/>
    <property type="match status" value="1"/>
</dbReference>
<name>A0A9J6ZK42_9BACL</name>
<dbReference type="Proteomes" id="UP001056756">
    <property type="component" value="Chromosome"/>
</dbReference>
<feature type="transmembrane region" description="Helical" evidence="5">
    <location>
        <begin position="41"/>
        <end position="66"/>
    </location>
</feature>
<sequence length="109" mass="12223">MKSQWMLLLAFVFALVIAVFAVINVEPVEVNFFFGHTSTPLILVILFSTLFGGLTVGALGLVRVYVLQRKVKQYEKQLAGFNVDGHTDYEEVIVEDKKEAATEQEDLSK</sequence>
<keyword evidence="4 5" id="KW-0472">Membrane</keyword>
<evidence type="ECO:0000256" key="2">
    <source>
        <dbReference type="ARBA" id="ARBA00022692"/>
    </source>
</evidence>
<dbReference type="PANTHER" id="PTHR41335">
    <property type="entry name" value="MEMBRANE PROTEIN-RELATED"/>
    <property type="match status" value="1"/>
</dbReference>
<gene>
    <name evidence="7" type="ORF">NAG76_10465</name>
</gene>
<evidence type="ECO:0000256" key="1">
    <source>
        <dbReference type="ARBA" id="ARBA00022475"/>
    </source>
</evidence>
<protein>
    <submittedName>
        <fullName evidence="7">Lipopolysaccharide assembly protein LapA domain-containing protein</fullName>
    </submittedName>
</protein>
<evidence type="ECO:0000256" key="4">
    <source>
        <dbReference type="ARBA" id="ARBA00023136"/>
    </source>
</evidence>
<dbReference type="InterPro" id="IPR010445">
    <property type="entry name" value="LapA_dom"/>
</dbReference>
<proteinExistence type="predicted"/>
<dbReference type="GO" id="GO:0005886">
    <property type="term" value="C:plasma membrane"/>
    <property type="evidence" value="ECO:0007669"/>
    <property type="project" value="InterPro"/>
</dbReference>
<dbReference type="AlphaFoldDB" id="A0A9J6ZK42"/>
<organism evidence="7 8">
    <name type="scientific">Candidatus Pristimantibacillus lignocellulolyticus</name>
    <dbReference type="NCBI Taxonomy" id="2994561"/>
    <lineage>
        <taxon>Bacteria</taxon>
        <taxon>Bacillati</taxon>
        <taxon>Bacillota</taxon>
        <taxon>Bacilli</taxon>
        <taxon>Bacillales</taxon>
        <taxon>Paenibacillaceae</taxon>
        <taxon>Candidatus Pristimantibacillus</taxon>
    </lineage>
</organism>
<keyword evidence="2 5" id="KW-0812">Transmembrane</keyword>
<dbReference type="Pfam" id="PF06305">
    <property type="entry name" value="LapA_dom"/>
    <property type="match status" value="1"/>
</dbReference>
<keyword evidence="1" id="KW-1003">Cell membrane</keyword>
<reference evidence="7" key="1">
    <citation type="submission" date="2022-05" db="EMBL/GenBank/DDBJ databases">
        <title>Novel bacterial taxa in a minimal lignocellulolytic consortium and its capacity to transform plastics disclosed by genome-resolved metagenomics.</title>
        <authorList>
            <person name="Rodriguez C.A.D."/>
            <person name="Diaz-Garcia L."/>
            <person name="Herrera K."/>
            <person name="Tarazona N.A."/>
            <person name="Sproer C."/>
            <person name="Overmann J."/>
            <person name="Jimenez D.J."/>
        </authorList>
    </citation>
    <scope>NUCLEOTIDE SEQUENCE</scope>
    <source>
        <strain evidence="7">MAG5</strain>
    </source>
</reference>
<evidence type="ECO:0000313" key="8">
    <source>
        <dbReference type="Proteomes" id="UP001056756"/>
    </source>
</evidence>
<feature type="domain" description="Lipopolysaccharide assembly protein A" evidence="6">
    <location>
        <begin position="24"/>
        <end position="79"/>
    </location>
</feature>
<dbReference type="KEGG" id="plig:NAG76_10465"/>